<evidence type="ECO:0000259" key="7">
    <source>
        <dbReference type="PROSITE" id="PS51383"/>
    </source>
</evidence>
<dbReference type="Pfam" id="PF01256">
    <property type="entry name" value="Carb_kinase"/>
    <property type="match status" value="1"/>
</dbReference>
<keyword evidence="3 6" id="KW-0521">NADP</keyword>
<dbReference type="PROSITE" id="PS51383">
    <property type="entry name" value="YJEF_C_3"/>
    <property type="match status" value="1"/>
</dbReference>
<dbReference type="OrthoDB" id="9806925at2"/>
<comment type="similarity">
    <text evidence="6">Belongs to the NnrD/CARKD family.</text>
</comment>
<dbReference type="GO" id="GO:0052855">
    <property type="term" value="F:ADP-dependent NAD(P)H-hydrate dehydratase activity"/>
    <property type="evidence" value="ECO:0007669"/>
    <property type="project" value="UniProtKB-UniRule"/>
</dbReference>
<keyword evidence="2 6" id="KW-0067">ATP-binding</keyword>
<feature type="binding site" evidence="6">
    <location>
        <begin position="194"/>
        <end position="198"/>
    </location>
    <ligand>
        <name>AMP</name>
        <dbReference type="ChEBI" id="CHEBI:456215"/>
    </ligand>
</feature>
<evidence type="ECO:0000313" key="8">
    <source>
        <dbReference type="EMBL" id="SDF81611.1"/>
    </source>
</evidence>
<keyword evidence="8" id="KW-0418">Kinase</keyword>
<feature type="binding site" evidence="6">
    <location>
        <position position="153"/>
    </location>
    <ligand>
        <name>(6S)-NADPHX</name>
        <dbReference type="ChEBI" id="CHEBI:64076"/>
    </ligand>
</feature>
<feature type="binding site" evidence="6">
    <location>
        <position position="104"/>
    </location>
    <ligand>
        <name>(6S)-NADPHX</name>
        <dbReference type="ChEBI" id="CHEBI:64076"/>
    </ligand>
</feature>
<dbReference type="InterPro" id="IPR017953">
    <property type="entry name" value="Carbohydrate_kinase_pred_CS"/>
</dbReference>
<keyword evidence="4 6" id="KW-0520">NAD</keyword>
<dbReference type="CDD" id="cd01171">
    <property type="entry name" value="YXKO-related"/>
    <property type="match status" value="1"/>
</dbReference>
<dbReference type="InterPro" id="IPR029056">
    <property type="entry name" value="Ribokinase-like"/>
</dbReference>
<feature type="domain" description="YjeF C-terminal" evidence="7">
    <location>
        <begin position="6"/>
        <end position="282"/>
    </location>
</feature>
<proteinExistence type="inferred from homology"/>
<dbReference type="InterPro" id="IPR000631">
    <property type="entry name" value="CARKD"/>
</dbReference>
<evidence type="ECO:0000256" key="3">
    <source>
        <dbReference type="ARBA" id="ARBA00022857"/>
    </source>
</evidence>
<dbReference type="RefSeq" id="WP_093740791.1">
    <property type="nucleotide sequence ID" value="NZ_FNBP01000003.1"/>
</dbReference>
<evidence type="ECO:0000256" key="2">
    <source>
        <dbReference type="ARBA" id="ARBA00022840"/>
    </source>
</evidence>
<organism evidence="8 9">
    <name type="scientific">Sulfitobacter delicatus</name>
    <dbReference type="NCBI Taxonomy" id="218672"/>
    <lineage>
        <taxon>Bacteria</taxon>
        <taxon>Pseudomonadati</taxon>
        <taxon>Pseudomonadota</taxon>
        <taxon>Alphaproteobacteria</taxon>
        <taxon>Rhodobacterales</taxon>
        <taxon>Roseobacteraceae</taxon>
        <taxon>Sulfitobacter</taxon>
    </lineage>
</organism>
<comment type="cofactor">
    <cofactor evidence="6">
        <name>Mg(2+)</name>
        <dbReference type="ChEBI" id="CHEBI:18420"/>
    </cofactor>
</comment>
<evidence type="ECO:0000256" key="1">
    <source>
        <dbReference type="ARBA" id="ARBA00022741"/>
    </source>
</evidence>
<name>A0A1G7P5V5_9RHOB</name>
<comment type="function">
    <text evidence="6">Catalyzes the dehydration of the S-form of NAD(P)HX at the expense of ADP, which is converted to AMP. Together with NAD(P)HX epimerase, which catalyzes the epimerization of the S- and R-forms, the enzyme allows the repair of both epimers of NAD(P)HX, a damaged form of NAD(P)H that is a result of enzymatic or heat-dependent hydration.</text>
</comment>
<reference evidence="9" key="1">
    <citation type="submission" date="2016-10" db="EMBL/GenBank/DDBJ databases">
        <authorList>
            <person name="Varghese N."/>
            <person name="Submissions S."/>
        </authorList>
    </citation>
    <scope>NUCLEOTIDE SEQUENCE [LARGE SCALE GENOMIC DNA]</scope>
    <source>
        <strain evidence="9">DSM 16477</strain>
    </source>
</reference>
<evidence type="ECO:0000256" key="5">
    <source>
        <dbReference type="ARBA" id="ARBA00023239"/>
    </source>
</evidence>
<dbReference type="PANTHER" id="PTHR12592">
    <property type="entry name" value="ATP-DEPENDENT (S)-NAD(P)H-HYDRATE DEHYDRATASE FAMILY MEMBER"/>
    <property type="match status" value="1"/>
</dbReference>
<dbReference type="PANTHER" id="PTHR12592:SF0">
    <property type="entry name" value="ATP-DEPENDENT (S)-NAD(P)H-HYDRATE DEHYDRATASE"/>
    <property type="match status" value="1"/>
</dbReference>
<dbReference type="GO" id="GO:0052856">
    <property type="term" value="F:NAD(P)HX epimerase activity"/>
    <property type="evidence" value="ECO:0007669"/>
    <property type="project" value="TreeGrafter"/>
</dbReference>
<dbReference type="EC" id="4.2.1.136" evidence="6"/>
<dbReference type="PROSITE" id="PS01050">
    <property type="entry name" value="YJEF_C_2"/>
    <property type="match status" value="1"/>
</dbReference>
<dbReference type="HAMAP" id="MF_01965">
    <property type="entry name" value="NADHX_dehydratase"/>
    <property type="match status" value="1"/>
</dbReference>
<dbReference type="NCBIfam" id="TIGR00196">
    <property type="entry name" value="yjeF_cterm"/>
    <property type="match status" value="1"/>
</dbReference>
<keyword evidence="5 6" id="KW-0456">Lyase</keyword>
<dbReference type="GO" id="GO:0046496">
    <property type="term" value="P:nicotinamide nucleotide metabolic process"/>
    <property type="evidence" value="ECO:0007669"/>
    <property type="project" value="UniProtKB-UniRule"/>
</dbReference>
<dbReference type="Gene3D" id="3.40.1190.20">
    <property type="match status" value="1"/>
</dbReference>
<dbReference type="SUPFAM" id="SSF53613">
    <property type="entry name" value="Ribokinase-like"/>
    <property type="match status" value="1"/>
</dbReference>
<comment type="catalytic activity">
    <reaction evidence="6">
        <text>(6S)-NADPHX + ADP = AMP + phosphate + NADPH + H(+)</text>
        <dbReference type="Rhea" id="RHEA:32235"/>
        <dbReference type="ChEBI" id="CHEBI:15378"/>
        <dbReference type="ChEBI" id="CHEBI:43474"/>
        <dbReference type="ChEBI" id="CHEBI:57783"/>
        <dbReference type="ChEBI" id="CHEBI:64076"/>
        <dbReference type="ChEBI" id="CHEBI:456215"/>
        <dbReference type="ChEBI" id="CHEBI:456216"/>
        <dbReference type="EC" id="4.2.1.136"/>
    </reaction>
</comment>
<sequence length="284" mass="29312">MDIFEITQDSLDLTLLRKGQGHKYDHGHALVLTGGAGRTGAARMAARGALRIGTGAVTLGVPPSAQLEVAMQVTAVMLRRVEDGAALSKLLEDDRLSAVCLGPGLGVTDRGAELVGAALAADRVLLDADALTLIANDDSLRAKLHTGCVLTPHGGEFARLAPDLAEIAKEDRPDAKAEAAKAAAARLGAVVLLKGPETVIAAPDGEVRRHRATEDRATPWLATAGAGDVLSGFITGLLARGIAPMQAAALATFLHAEAARQHGPGLIAEDLPEMLPQVLRELGV</sequence>
<gene>
    <name evidence="6" type="primary">nnrD</name>
    <name evidence="8" type="ORF">SAMN04489759_103231</name>
</gene>
<comment type="subunit">
    <text evidence="6">Homotetramer.</text>
</comment>
<feature type="binding site" evidence="6">
    <location>
        <position position="227"/>
    </location>
    <ligand>
        <name>AMP</name>
        <dbReference type="ChEBI" id="CHEBI:456215"/>
    </ligand>
</feature>
<accession>A0A1G7P5V5</accession>
<comment type="catalytic activity">
    <reaction evidence="6">
        <text>(6S)-NADHX + ADP = AMP + phosphate + NADH + H(+)</text>
        <dbReference type="Rhea" id="RHEA:32223"/>
        <dbReference type="ChEBI" id="CHEBI:15378"/>
        <dbReference type="ChEBI" id="CHEBI:43474"/>
        <dbReference type="ChEBI" id="CHEBI:57945"/>
        <dbReference type="ChEBI" id="CHEBI:64074"/>
        <dbReference type="ChEBI" id="CHEBI:456215"/>
        <dbReference type="ChEBI" id="CHEBI:456216"/>
        <dbReference type="EC" id="4.2.1.136"/>
    </reaction>
</comment>
<dbReference type="STRING" id="218672.SAMN04489759_103231"/>
<dbReference type="EMBL" id="FNBP01000003">
    <property type="protein sequence ID" value="SDF81611.1"/>
    <property type="molecule type" value="Genomic_DNA"/>
</dbReference>
<keyword evidence="1 6" id="KW-0547">Nucleotide-binding</keyword>
<keyword evidence="9" id="KW-1185">Reference proteome</keyword>
<dbReference type="GO" id="GO:0005524">
    <property type="term" value="F:ATP binding"/>
    <property type="evidence" value="ECO:0007669"/>
    <property type="project" value="UniProtKB-KW"/>
</dbReference>
<protein>
    <recommendedName>
        <fullName evidence="6">ADP-dependent (S)-NAD(P)H-hydrate dehydratase</fullName>
        <ecNumber evidence="6">4.2.1.136</ecNumber>
    </recommendedName>
    <alternativeName>
        <fullName evidence="6">ADP-dependent NAD(P)HX dehydratase</fullName>
    </alternativeName>
</protein>
<evidence type="ECO:0000256" key="4">
    <source>
        <dbReference type="ARBA" id="ARBA00023027"/>
    </source>
</evidence>
<keyword evidence="8" id="KW-0808">Transferase</keyword>
<dbReference type="AlphaFoldDB" id="A0A1G7P5V5"/>
<evidence type="ECO:0000313" key="9">
    <source>
        <dbReference type="Proteomes" id="UP000199399"/>
    </source>
</evidence>
<evidence type="ECO:0000256" key="6">
    <source>
        <dbReference type="HAMAP-Rule" id="MF_01965"/>
    </source>
</evidence>
<dbReference type="GO" id="GO:0016301">
    <property type="term" value="F:kinase activity"/>
    <property type="evidence" value="ECO:0007669"/>
    <property type="project" value="UniProtKB-KW"/>
</dbReference>
<dbReference type="GO" id="GO:0110051">
    <property type="term" value="P:metabolite repair"/>
    <property type="evidence" value="ECO:0007669"/>
    <property type="project" value="TreeGrafter"/>
</dbReference>
<dbReference type="Proteomes" id="UP000199399">
    <property type="component" value="Unassembled WGS sequence"/>
</dbReference>
<feature type="binding site" evidence="6">
    <location>
        <position position="228"/>
    </location>
    <ligand>
        <name>(6S)-NADPHX</name>
        <dbReference type="ChEBI" id="CHEBI:64076"/>
    </ligand>
</feature>
<feature type="binding site" evidence="6">
    <location>
        <position position="41"/>
    </location>
    <ligand>
        <name>(6S)-NADPHX</name>
        <dbReference type="ChEBI" id="CHEBI:64076"/>
    </ligand>
</feature>